<dbReference type="InterPro" id="IPR002328">
    <property type="entry name" value="ADH_Zn_CS"/>
</dbReference>
<evidence type="ECO:0000256" key="8">
    <source>
        <dbReference type="ARBA" id="ARBA00032485"/>
    </source>
</evidence>
<feature type="domain" description="Enoyl reductase (ER)" evidence="10">
    <location>
        <begin position="12"/>
        <end position="352"/>
    </location>
</feature>
<evidence type="ECO:0000256" key="3">
    <source>
        <dbReference type="ARBA" id="ARBA00022723"/>
    </source>
</evidence>
<dbReference type="InterPro" id="IPR013154">
    <property type="entry name" value="ADH-like_N"/>
</dbReference>
<organism evidence="11 12">
    <name type="scientific">Desmophyllum pertusum</name>
    <dbReference type="NCBI Taxonomy" id="174260"/>
    <lineage>
        <taxon>Eukaryota</taxon>
        <taxon>Metazoa</taxon>
        <taxon>Cnidaria</taxon>
        <taxon>Anthozoa</taxon>
        <taxon>Hexacorallia</taxon>
        <taxon>Scleractinia</taxon>
        <taxon>Caryophylliina</taxon>
        <taxon>Caryophylliidae</taxon>
        <taxon>Desmophyllum</taxon>
    </lineage>
</organism>
<dbReference type="Gene3D" id="3.90.180.10">
    <property type="entry name" value="Medium-chain alcohol dehydrogenases, catalytic domain"/>
    <property type="match status" value="1"/>
</dbReference>
<comment type="similarity">
    <text evidence="2 9">Belongs to the zinc-containing alcohol dehydrogenase family.</text>
</comment>
<dbReference type="Pfam" id="PF08240">
    <property type="entry name" value="ADH_N"/>
    <property type="match status" value="1"/>
</dbReference>
<reference evidence="11" key="1">
    <citation type="submission" date="2023-01" db="EMBL/GenBank/DDBJ databases">
        <title>Genome assembly of the deep-sea coral Lophelia pertusa.</title>
        <authorList>
            <person name="Herrera S."/>
            <person name="Cordes E."/>
        </authorList>
    </citation>
    <scope>NUCLEOTIDE SEQUENCE</scope>
    <source>
        <strain evidence="11">USNM1676648</strain>
        <tissue evidence="11">Polyp</tissue>
    </source>
</reference>
<evidence type="ECO:0000313" key="11">
    <source>
        <dbReference type="EMBL" id="KAJ7363690.1"/>
    </source>
</evidence>
<dbReference type="CDD" id="cd05285">
    <property type="entry name" value="sorbitol_DH"/>
    <property type="match status" value="1"/>
</dbReference>
<evidence type="ECO:0000256" key="1">
    <source>
        <dbReference type="ARBA" id="ARBA00001947"/>
    </source>
</evidence>
<dbReference type="SUPFAM" id="SSF51735">
    <property type="entry name" value="NAD(P)-binding Rossmann-fold domains"/>
    <property type="match status" value="1"/>
</dbReference>
<evidence type="ECO:0000256" key="4">
    <source>
        <dbReference type="ARBA" id="ARBA00022833"/>
    </source>
</evidence>
<dbReference type="GO" id="GO:0008270">
    <property type="term" value="F:zinc ion binding"/>
    <property type="evidence" value="ECO:0007669"/>
    <property type="project" value="InterPro"/>
</dbReference>
<dbReference type="SUPFAM" id="SSF50129">
    <property type="entry name" value="GroES-like"/>
    <property type="match status" value="1"/>
</dbReference>
<dbReference type="PANTHER" id="PTHR43161">
    <property type="entry name" value="SORBITOL DEHYDROGENASE"/>
    <property type="match status" value="1"/>
</dbReference>
<dbReference type="InterPro" id="IPR020843">
    <property type="entry name" value="ER"/>
</dbReference>
<keyword evidence="4 9" id="KW-0862">Zinc</keyword>
<dbReference type="InterPro" id="IPR013149">
    <property type="entry name" value="ADH-like_C"/>
</dbReference>
<dbReference type="InterPro" id="IPR011032">
    <property type="entry name" value="GroES-like_sf"/>
</dbReference>
<dbReference type="Gene3D" id="3.40.50.720">
    <property type="entry name" value="NAD(P)-binding Rossmann-like Domain"/>
    <property type="match status" value="1"/>
</dbReference>
<gene>
    <name evidence="11" type="ORF">OS493_009853</name>
</gene>
<keyword evidence="3 9" id="KW-0479">Metal-binding</keyword>
<keyword evidence="12" id="KW-1185">Reference proteome</keyword>
<dbReference type="AlphaFoldDB" id="A0A9W9YRG4"/>
<protein>
    <recommendedName>
        <fullName evidence="7">Sorbitol dehydrogenase</fullName>
    </recommendedName>
    <alternativeName>
        <fullName evidence="8">Polyol dehydrogenase</fullName>
    </alternativeName>
</protein>
<keyword evidence="5" id="KW-0560">Oxidoreductase</keyword>
<dbReference type="Proteomes" id="UP001163046">
    <property type="component" value="Unassembled WGS sequence"/>
</dbReference>
<proteinExistence type="inferred from homology"/>
<evidence type="ECO:0000256" key="2">
    <source>
        <dbReference type="ARBA" id="ARBA00008072"/>
    </source>
</evidence>
<name>A0A9W9YRG4_9CNID</name>
<dbReference type="Pfam" id="PF00107">
    <property type="entry name" value="ADH_zinc_N"/>
    <property type="match status" value="1"/>
</dbReference>
<evidence type="ECO:0000256" key="6">
    <source>
        <dbReference type="ARBA" id="ARBA00023027"/>
    </source>
</evidence>
<dbReference type="GO" id="GO:0006062">
    <property type="term" value="P:sorbitol catabolic process"/>
    <property type="evidence" value="ECO:0007669"/>
    <property type="project" value="TreeGrafter"/>
</dbReference>
<dbReference type="InterPro" id="IPR045306">
    <property type="entry name" value="SDH-like"/>
</dbReference>
<comment type="cofactor">
    <cofactor evidence="1 9">
        <name>Zn(2+)</name>
        <dbReference type="ChEBI" id="CHEBI:29105"/>
    </cofactor>
</comment>
<evidence type="ECO:0000256" key="5">
    <source>
        <dbReference type="ARBA" id="ARBA00023002"/>
    </source>
</evidence>
<keyword evidence="6" id="KW-0520">NAD</keyword>
<dbReference type="OrthoDB" id="1879366at2759"/>
<comment type="caution">
    <text evidence="11">The sequence shown here is derived from an EMBL/GenBank/DDBJ whole genome shotgun (WGS) entry which is preliminary data.</text>
</comment>
<accession>A0A9W9YRG4</accession>
<evidence type="ECO:0000256" key="7">
    <source>
        <dbReference type="ARBA" id="ARBA00026132"/>
    </source>
</evidence>
<dbReference type="PROSITE" id="PS00059">
    <property type="entry name" value="ADH_ZINC"/>
    <property type="match status" value="1"/>
</dbReference>
<dbReference type="InterPro" id="IPR036291">
    <property type="entry name" value="NAD(P)-bd_dom_sf"/>
</dbReference>
<dbReference type="EMBL" id="MU827305">
    <property type="protein sequence ID" value="KAJ7363690.1"/>
    <property type="molecule type" value="Genomic_DNA"/>
</dbReference>
<dbReference type="PANTHER" id="PTHR43161:SF9">
    <property type="entry name" value="SORBITOL DEHYDROGENASE"/>
    <property type="match status" value="1"/>
</dbReference>
<evidence type="ECO:0000259" key="10">
    <source>
        <dbReference type="SMART" id="SM00829"/>
    </source>
</evidence>
<dbReference type="FunFam" id="3.40.50.720:FF:000068">
    <property type="entry name" value="Sorbitol dehydrogenase"/>
    <property type="match status" value="1"/>
</dbReference>
<evidence type="ECO:0000313" key="12">
    <source>
        <dbReference type="Proteomes" id="UP001163046"/>
    </source>
</evidence>
<evidence type="ECO:0000256" key="9">
    <source>
        <dbReference type="RuleBase" id="RU361277"/>
    </source>
</evidence>
<dbReference type="GO" id="GO:0003939">
    <property type="term" value="F:L-iditol 2-dehydrogenase (NAD+) activity"/>
    <property type="evidence" value="ECO:0007669"/>
    <property type="project" value="TreeGrafter"/>
</dbReference>
<sequence>MAAKGNLSAVLRKVDDLCLEERPIPQPGKGEVQISMHAVGICGSDVHYWKRGRIGDFILTAPMVLGHESSGVVSAVGEGVTHLKVGDRVAIEPGASCRYCSFCKEGRYNLCPDMKFAATLQLMAHCADTMFTLLTFVSSKSRPSLPDHVSFEEGALLEPLSVAVHACRRAGISIGSNVLVCGAGPIGLVNLMTAKACGASKVAITDIDEGRLNKAKELGADYIIKVDTTKDSRDLAKKVVDSLGLADQTIECSGAESSFHAAIHATKSGGTLVVVGLGKAEVQFPIVDALVREVDIRGIFRYANCYPTALALVASGAVNVKPLITHHFKLEQSLDAFETSRTGAGGAIKVVIHCNEGYQI</sequence>
<dbReference type="SMART" id="SM00829">
    <property type="entry name" value="PKS_ER"/>
    <property type="match status" value="1"/>
</dbReference>